<dbReference type="SMART" id="SM00052">
    <property type="entry name" value="EAL"/>
    <property type="match status" value="1"/>
</dbReference>
<dbReference type="PANTHER" id="PTHR44757">
    <property type="entry name" value="DIGUANYLATE CYCLASE DGCP"/>
    <property type="match status" value="1"/>
</dbReference>
<dbReference type="InterPro" id="IPR013656">
    <property type="entry name" value="PAS_4"/>
</dbReference>
<dbReference type="CDD" id="cd01948">
    <property type="entry name" value="EAL"/>
    <property type="match status" value="1"/>
</dbReference>
<dbReference type="SMART" id="SM00086">
    <property type="entry name" value="PAC"/>
    <property type="match status" value="3"/>
</dbReference>
<feature type="coiled-coil region" evidence="1">
    <location>
        <begin position="120"/>
        <end position="172"/>
    </location>
</feature>
<proteinExistence type="predicted"/>
<dbReference type="InterPro" id="IPR035919">
    <property type="entry name" value="EAL_sf"/>
</dbReference>
<reference evidence="6 7" key="1">
    <citation type="submission" date="2023-08" db="EMBL/GenBank/DDBJ databases">
        <title>Whole-genome sequencing of halo(alkali)philic microorganisms from hypersaline lakes.</title>
        <authorList>
            <person name="Sorokin D.Y."/>
            <person name="Abbas B."/>
            <person name="Merkel A.Y."/>
        </authorList>
    </citation>
    <scope>NUCLEOTIDE SEQUENCE [LARGE SCALE GENOMIC DNA]</scope>
    <source>
        <strain evidence="6 7">AB-CW4</strain>
    </source>
</reference>
<dbReference type="InterPro" id="IPR001610">
    <property type="entry name" value="PAC"/>
</dbReference>
<dbReference type="PROSITE" id="PS50112">
    <property type="entry name" value="PAS"/>
    <property type="match status" value="2"/>
</dbReference>
<evidence type="ECO:0000259" key="2">
    <source>
        <dbReference type="PROSITE" id="PS50112"/>
    </source>
</evidence>
<feature type="domain" description="PAS" evidence="2">
    <location>
        <begin position="172"/>
        <end position="243"/>
    </location>
</feature>
<dbReference type="InterPro" id="IPR035965">
    <property type="entry name" value="PAS-like_dom_sf"/>
</dbReference>
<dbReference type="SMART" id="SM00267">
    <property type="entry name" value="GGDEF"/>
    <property type="match status" value="1"/>
</dbReference>
<dbReference type="Proteomes" id="UP001239019">
    <property type="component" value="Unassembled WGS sequence"/>
</dbReference>
<dbReference type="PIRSF" id="PIRSF005925">
    <property type="entry name" value="Dos"/>
    <property type="match status" value="1"/>
</dbReference>
<dbReference type="Pfam" id="PF08448">
    <property type="entry name" value="PAS_4"/>
    <property type="match status" value="1"/>
</dbReference>
<evidence type="ECO:0000259" key="5">
    <source>
        <dbReference type="PROSITE" id="PS50887"/>
    </source>
</evidence>
<keyword evidence="1" id="KW-0175">Coiled coil</keyword>
<gene>
    <name evidence="6" type="ORF">RBH19_02400</name>
</gene>
<accession>A0ABU0W3X6</accession>
<dbReference type="SMART" id="SM00091">
    <property type="entry name" value="PAS"/>
    <property type="match status" value="3"/>
</dbReference>
<dbReference type="Pfam" id="PF13426">
    <property type="entry name" value="PAS_9"/>
    <property type="match status" value="2"/>
</dbReference>
<dbReference type="Pfam" id="PF00990">
    <property type="entry name" value="GGDEF"/>
    <property type="match status" value="1"/>
</dbReference>
<dbReference type="EMBL" id="JAVDDT010000001">
    <property type="protein sequence ID" value="MDQ2068724.1"/>
    <property type="molecule type" value="Genomic_DNA"/>
</dbReference>
<dbReference type="Gene3D" id="3.30.450.20">
    <property type="entry name" value="PAS domain"/>
    <property type="match status" value="3"/>
</dbReference>
<evidence type="ECO:0000256" key="1">
    <source>
        <dbReference type="SAM" id="Coils"/>
    </source>
</evidence>
<dbReference type="Pfam" id="PF00563">
    <property type="entry name" value="EAL"/>
    <property type="match status" value="1"/>
</dbReference>
<dbReference type="Gene3D" id="3.30.70.270">
    <property type="match status" value="1"/>
</dbReference>
<dbReference type="SUPFAM" id="SSF55785">
    <property type="entry name" value="PYP-like sensor domain (PAS domain)"/>
    <property type="match status" value="3"/>
</dbReference>
<name>A0ABU0W3X6_9GAMM</name>
<protein>
    <submittedName>
        <fullName evidence="6">EAL domain-containing protein</fullName>
    </submittedName>
</protein>
<feature type="domain" description="PAS" evidence="2">
    <location>
        <begin position="293"/>
        <end position="338"/>
    </location>
</feature>
<dbReference type="NCBIfam" id="TIGR00254">
    <property type="entry name" value="GGDEF"/>
    <property type="match status" value="1"/>
</dbReference>
<dbReference type="InterPro" id="IPR000160">
    <property type="entry name" value="GGDEF_dom"/>
</dbReference>
<evidence type="ECO:0000313" key="6">
    <source>
        <dbReference type="EMBL" id="MDQ2068724.1"/>
    </source>
</evidence>
<dbReference type="PROSITE" id="PS50887">
    <property type="entry name" value="GGDEF"/>
    <property type="match status" value="1"/>
</dbReference>
<dbReference type="PROSITE" id="PS50883">
    <property type="entry name" value="EAL"/>
    <property type="match status" value="1"/>
</dbReference>
<dbReference type="InterPro" id="IPR052155">
    <property type="entry name" value="Biofilm_reg_signaling"/>
</dbReference>
<dbReference type="CDD" id="cd00130">
    <property type="entry name" value="PAS"/>
    <property type="match status" value="3"/>
</dbReference>
<evidence type="ECO:0000313" key="7">
    <source>
        <dbReference type="Proteomes" id="UP001239019"/>
    </source>
</evidence>
<dbReference type="InterPro" id="IPR043128">
    <property type="entry name" value="Rev_trsase/Diguanyl_cyclase"/>
</dbReference>
<dbReference type="PROSITE" id="PS50113">
    <property type="entry name" value="PAC"/>
    <property type="match status" value="2"/>
</dbReference>
<feature type="domain" description="PAC" evidence="3">
    <location>
        <begin position="243"/>
        <end position="296"/>
    </location>
</feature>
<comment type="caution">
    <text evidence="6">The sequence shown here is derived from an EMBL/GenBank/DDBJ whole genome shotgun (WGS) entry which is preliminary data.</text>
</comment>
<dbReference type="PANTHER" id="PTHR44757:SF2">
    <property type="entry name" value="BIOFILM ARCHITECTURE MAINTENANCE PROTEIN MBAA"/>
    <property type="match status" value="1"/>
</dbReference>
<dbReference type="CDD" id="cd01949">
    <property type="entry name" value="GGDEF"/>
    <property type="match status" value="1"/>
</dbReference>
<dbReference type="InterPro" id="IPR029787">
    <property type="entry name" value="Nucleotide_cyclase"/>
</dbReference>
<evidence type="ECO:0000259" key="3">
    <source>
        <dbReference type="PROSITE" id="PS50113"/>
    </source>
</evidence>
<evidence type="ECO:0000259" key="4">
    <source>
        <dbReference type="PROSITE" id="PS50883"/>
    </source>
</evidence>
<dbReference type="InterPro" id="IPR000014">
    <property type="entry name" value="PAS"/>
</dbReference>
<dbReference type="SUPFAM" id="SSF55073">
    <property type="entry name" value="Nucleotide cyclase"/>
    <property type="match status" value="1"/>
</dbReference>
<dbReference type="InterPro" id="IPR012226">
    <property type="entry name" value="Diguanyl_cyclase/Pdiesterase"/>
</dbReference>
<dbReference type="InterPro" id="IPR000700">
    <property type="entry name" value="PAS-assoc_C"/>
</dbReference>
<dbReference type="Gene3D" id="3.20.20.450">
    <property type="entry name" value="EAL domain"/>
    <property type="match status" value="1"/>
</dbReference>
<keyword evidence="7" id="KW-1185">Reference proteome</keyword>
<feature type="domain" description="GGDEF" evidence="5">
    <location>
        <begin position="450"/>
        <end position="583"/>
    </location>
</feature>
<organism evidence="6 7">
    <name type="scientific">Natronospira bacteriovora</name>
    <dbReference type="NCBI Taxonomy" id="3069753"/>
    <lineage>
        <taxon>Bacteria</taxon>
        <taxon>Pseudomonadati</taxon>
        <taxon>Pseudomonadota</taxon>
        <taxon>Gammaproteobacteria</taxon>
        <taxon>Natronospirales</taxon>
        <taxon>Natronospiraceae</taxon>
        <taxon>Natronospira</taxon>
    </lineage>
</organism>
<feature type="domain" description="EAL" evidence="4">
    <location>
        <begin position="592"/>
        <end position="846"/>
    </location>
</feature>
<dbReference type="RefSeq" id="WP_306727203.1">
    <property type="nucleotide sequence ID" value="NZ_JAVDDT010000001.1"/>
</dbReference>
<feature type="domain" description="PAC" evidence="3">
    <location>
        <begin position="366"/>
        <end position="418"/>
    </location>
</feature>
<sequence>MPSDEKLYRALFEASSYAVLVLASNQVVASTPAAARLFGYHDREELIGLHPSELSPPKQPGGQSSRDVASRHIRQALNEGYIRFEWTHCRADGTPFPCEVIITRLDFSDGPLLRATVRDISHEKATQDSLQKKASSLEERLVQQNEKLAHANDELARDLAALRRTEKALEDQRSFFKQLFDASPEGIVLLDRKDRILRANRAWLELFGYQAKEVLGHEINELIVPASAGEEGRHLSERVLSSESIQSDSVRRRKDGSLVEVSILGAPIHIDEDQIGVYGIYRDVTDQRRAENQYRLAAAALENTAEGVMILDQDRKVVSVNKAFTRITGYSRQEVLGRPMPLRSVESNGEPLGDAVWNALKADGHWQGEVWNRRKCGEAYPELLSLSTVKDAEGELTHYVCIFNDITQNKEYEKRLEYLAHHDALTGLPNRARFEEECQHAIARASRRGDFAGILFLDLDQFKMVNDSLGHPVGDRLIVAVAERLAHLLRSSDIVARFGGDEFAVLVEDIEGPDDLAGIAGKILASLAEPIEVSGHELITSCSIGVSCYPQDGDSPATLLRNADTAMYRAKEKGRNSYQFFAADMNARAYEELLMSKALRDALNERQFVLHYQPSVSLQDYRITGVEALVRWVHPEQGLIPPSAFVPLAERNGLIGELGQWVFSEACRQAAEWRSMGLPPLRVAVNVSARQFNRRRLVAELSEVIAKSGMVAADLHLEITESMMMENPKRALTTLREVAEMGIDIAVDDFGTGHSSLSYLKDFPIHFLKIDRSFVMGLPEDEDALAIVRAIVAMAHNLNLKVIAEGVETAAQRDLLAAIGCDEAQGYFFSRPRRADDVIKLLRNGKPLP</sequence>
<dbReference type="SUPFAM" id="SSF141868">
    <property type="entry name" value="EAL domain-like"/>
    <property type="match status" value="1"/>
</dbReference>
<dbReference type="NCBIfam" id="TIGR00229">
    <property type="entry name" value="sensory_box"/>
    <property type="match status" value="3"/>
</dbReference>
<dbReference type="InterPro" id="IPR001633">
    <property type="entry name" value="EAL_dom"/>
</dbReference>